<dbReference type="OrthoDB" id="1949817at2"/>
<reference evidence="4 5" key="1">
    <citation type="submission" date="2016-11" db="EMBL/GenBank/DDBJ databases">
        <authorList>
            <person name="Jaros S."/>
            <person name="Januszkiewicz K."/>
            <person name="Wedrychowicz H."/>
        </authorList>
    </citation>
    <scope>NUCLEOTIDE SEQUENCE [LARGE SCALE GENOMIC DNA]</scope>
    <source>
        <strain evidence="4 5">DSM 3090</strain>
    </source>
</reference>
<dbReference type="STRING" id="1121331.SAMN02745248_00361"/>
<feature type="chain" id="PRO_5012974604" description="DUF5667 domain-containing protein" evidence="2">
    <location>
        <begin position="25"/>
        <end position="324"/>
    </location>
</feature>
<feature type="compositionally biased region" description="Basic and acidic residues" evidence="1">
    <location>
        <begin position="291"/>
        <end position="313"/>
    </location>
</feature>
<feature type="region of interest" description="Disordered" evidence="1">
    <location>
        <begin position="216"/>
        <end position="324"/>
    </location>
</feature>
<dbReference type="AlphaFoldDB" id="A0A1M6K7C3"/>
<evidence type="ECO:0000256" key="2">
    <source>
        <dbReference type="SAM" id="SignalP"/>
    </source>
</evidence>
<evidence type="ECO:0000256" key="1">
    <source>
        <dbReference type="SAM" id="MobiDB-lite"/>
    </source>
</evidence>
<dbReference type="EMBL" id="FRAD01000004">
    <property type="protein sequence ID" value="SHJ54845.1"/>
    <property type="molecule type" value="Genomic_DNA"/>
</dbReference>
<keyword evidence="5" id="KW-1185">Reference proteome</keyword>
<organism evidence="4 5">
    <name type="scientific">Hathewaya proteolytica DSM 3090</name>
    <dbReference type="NCBI Taxonomy" id="1121331"/>
    <lineage>
        <taxon>Bacteria</taxon>
        <taxon>Bacillati</taxon>
        <taxon>Bacillota</taxon>
        <taxon>Clostridia</taxon>
        <taxon>Eubacteriales</taxon>
        <taxon>Clostridiaceae</taxon>
        <taxon>Hathewaya</taxon>
    </lineage>
</organism>
<evidence type="ECO:0000313" key="5">
    <source>
        <dbReference type="Proteomes" id="UP000183952"/>
    </source>
</evidence>
<evidence type="ECO:0000259" key="3">
    <source>
        <dbReference type="Pfam" id="PF18915"/>
    </source>
</evidence>
<protein>
    <recommendedName>
        <fullName evidence="3">DUF5667 domain-containing protein</fullName>
    </recommendedName>
</protein>
<accession>A0A1M6K7C3</accession>
<feature type="domain" description="DUF5667" evidence="3">
    <location>
        <begin position="35"/>
        <end position="138"/>
    </location>
</feature>
<gene>
    <name evidence="4" type="ORF">SAMN02745248_00361</name>
</gene>
<feature type="compositionally biased region" description="Basic and acidic residues" evidence="1">
    <location>
        <begin position="216"/>
        <end position="260"/>
    </location>
</feature>
<dbReference type="Pfam" id="PF18915">
    <property type="entry name" value="DUF5667"/>
    <property type="match status" value="1"/>
</dbReference>
<dbReference type="InterPro" id="IPR043725">
    <property type="entry name" value="DUF5667"/>
</dbReference>
<evidence type="ECO:0000313" key="4">
    <source>
        <dbReference type="EMBL" id="SHJ54845.1"/>
    </source>
</evidence>
<name>A0A1M6K7C3_9CLOT</name>
<feature type="compositionally biased region" description="Basic residues" evidence="1">
    <location>
        <begin position="314"/>
        <end position="324"/>
    </location>
</feature>
<dbReference type="RefSeq" id="WP_072901667.1">
    <property type="nucleotide sequence ID" value="NZ_FRAD01000004.1"/>
</dbReference>
<dbReference type="Proteomes" id="UP000183952">
    <property type="component" value="Unassembled WGS sequence"/>
</dbReference>
<feature type="signal peptide" evidence="2">
    <location>
        <begin position="1"/>
        <end position="24"/>
    </location>
</feature>
<proteinExistence type="predicted"/>
<keyword evidence="2" id="KW-0732">Signal</keyword>
<feature type="compositionally biased region" description="Acidic residues" evidence="1">
    <location>
        <begin position="261"/>
        <end position="270"/>
    </location>
</feature>
<sequence>MKKTSILVTTVMLLTIGFSKVAYATEQKNAEDKAGVVPGSIFYKLDRFIEDISLNLTKNAEKKAALIEAFNEERLAEGEVLIADYKIDEANELIEEIRVNDEKLIEIISSEEEIESLDYTEKQKQFMQNLENIKELLPIKAQENIAKVIEKQKEKQALILSKREIKEKIHVAKKEIKSIEKEIRTMEKQGQDTVDVKNKLQQYKESMLTLEVQYKSLKEEHKKSPKDEKDKTKENKEREQSKEDKEDSYDEAHEDNKGEEDNKDNDDAEEEKNTHVSQEHNSNVKISNELKVNEKANEKPRNNKSSIEETNHKEKVHIKDKKNK</sequence>